<feature type="compositionally biased region" description="Polar residues" evidence="1">
    <location>
        <begin position="1"/>
        <end position="13"/>
    </location>
</feature>
<dbReference type="PANTHER" id="PTHR12639">
    <property type="entry name" value="VITAMIN K-DEPENDENT GAMMA-CARBOXYLASE"/>
    <property type="match status" value="1"/>
</dbReference>
<dbReference type="eggNOG" id="COG3011">
    <property type="taxonomic scope" value="Bacteria"/>
</dbReference>
<feature type="domain" description="HTTM" evidence="3">
    <location>
        <begin position="200"/>
        <end position="309"/>
    </location>
</feature>
<evidence type="ECO:0000259" key="3">
    <source>
        <dbReference type="Pfam" id="PF05090"/>
    </source>
</evidence>
<dbReference type="InterPro" id="IPR053934">
    <property type="entry name" value="HTTM_dom"/>
</dbReference>
<evidence type="ECO:0000313" key="5">
    <source>
        <dbReference type="Proteomes" id="UP000006860"/>
    </source>
</evidence>
<gene>
    <name evidence="4" type="ordered locus">Plabr_1026</name>
</gene>
<feature type="transmembrane region" description="Helical" evidence="2">
    <location>
        <begin position="143"/>
        <end position="160"/>
    </location>
</feature>
<keyword evidence="2" id="KW-1133">Transmembrane helix</keyword>
<feature type="transmembrane region" description="Helical" evidence="2">
    <location>
        <begin position="374"/>
        <end position="392"/>
    </location>
</feature>
<feature type="region of interest" description="Disordered" evidence="1">
    <location>
        <begin position="1"/>
        <end position="20"/>
    </location>
</feature>
<dbReference type="GO" id="GO:0008488">
    <property type="term" value="F:gamma-glutamyl carboxylase activity"/>
    <property type="evidence" value="ECO:0007669"/>
    <property type="project" value="InterPro"/>
</dbReference>
<dbReference type="GO" id="GO:0019842">
    <property type="term" value="F:vitamin binding"/>
    <property type="evidence" value="ECO:0007669"/>
    <property type="project" value="TreeGrafter"/>
</dbReference>
<protein>
    <recommendedName>
        <fullName evidence="3">HTTM domain-containing protein</fullName>
    </recommendedName>
</protein>
<keyword evidence="5" id="KW-1185">Reference proteome</keyword>
<dbReference type="Pfam" id="PF05090">
    <property type="entry name" value="HTTM"/>
    <property type="match status" value="1"/>
</dbReference>
<keyword evidence="2" id="KW-0812">Transmembrane</keyword>
<feature type="transmembrane region" description="Helical" evidence="2">
    <location>
        <begin position="248"/>
        <end position="270"/>
    </location>
</feature>
<evidence type="ECO:0000313" key="4">
    <source>
        <dbReference type="EMBL" id="ADY58647.1"/>
    </source>
</evidence>
<organism evidence="4 5">
    <name type="scientific">Rubinisphaera brasiliensis (strain ATCC 49424 / DSM 5305 / JCM 21570 / IAM 15109 / NBRC 103401 / IFAM 1448)</name>
    <name type="common">Planctomyces brasiliensis</name>
    <dbReference type="NCBI Taxonomy" id="756272"/>
    <lineage>
        <taxon>Bacteria</taxon>
        <taxon>Pseudomonadati</taxon>
        <taxon>Planctomycetota</taxon>
        <taxon>Planctomycetia</taxon>
        <taxon>Planctomycetales</taxon>
        <taxon>Planctomycetaceae</taxon>
        <taxon>Rubinisphaera</taxon>
    </lineage>
</organism>
<dbReference type="OrthoDB" id="9785438at2"/>
<keyword evidence="2" id="KW-0472">Membrane</keyword>
<dbReference type="EMBL" id="CP002546">
    <property type="protein sequence ID" value="ADY58647.1"/>
    <property type="molecule type" value="Genomic_DNA"/>
</dbReference>
<feature type="transmembrane region" description="Helical" evidence="2">
    <location>
        <begin position="55"/>
        <end position="75"/>
    </location>
</feature>
<reference evidence="5" key="1">
    <citation type="submission" date="2011-02" db="EMBL/GenBank/DDBJ databases">
        <title>The complete genome of Planctomyces brasiliensis DSM 5305.</title>
        <authorList>
            <person name="Lucas S."/>
            <person name="Copeland A."/>
            <person name="Lapidus A."/>
            <person name="Bruce D."/>
            <person name="Goodwin L."/>
            <person name="Pitluck S."/>
            <person name="Kyrpides N."/>
            <person name="Mavromatis K."/>
            <person name="Pagani I."/>
            <person name="Ivanova N."/>
            <person name="Ovchinnikova G."/>
            <person name="Lu M."/>
            <person name="Detter J.C."/>
            <person name="Han C."/>
            <person name="Land M."/>
            <person name="Hauser L."/>
            <person name="Markowitz V."/>
            <person name="Cheng J.-F."/>
            <person name="Hugenholtz P."/>
            <person name="Woyke T."/>
            <person name="Wu D."/>
            <person name="Tindall B."/>
            <person name="Pomrenke H.G."/>
            <person name="Brambilla E."/>
            <person name="Klenk H.-P."/>
            <person name="Eisen J.A."/>
        </authorList>
    </citation>
    <scope>NUCLEOTIDE SEQUENCE [LARGE SCALE GENOMIC DNA]</scope>
    <source>
        <strain evidence="5">ATCC 49424 / DSM 5305 / JCM 21570 / NBRC 103401 / IFAM 1448</strain>
    </source>
</reference>
<proteinExistence type="predicted"/>
<dbReference type="HOGENOM" id="CLU_478870_0_0_0"/>
<feature type="transmembrane region" description="Helical" evidence="2">
    <location>
        <begin position="82"/>
        <end position="98"/>
    </location>
</feature>
<feature type="transmembrane region" description="Helical" evidence="2">
    <location>
        <begin position="340"/>
        <end position="362"/>
    </location>
</feature>
<dbReference type="KEGG" id="pbs:Plabr_1026"/>
<sequence length="569" mass="64851">MSLLVEQTVSTPADSRRPREAVRSESASCGVVNSLTLFGSVWALVTLIHLLSLPFWARTWQGWALVLATGLLLLAPQSRSRFAAFIALALANLFRAMPFVPNHVLFEGMINVTILLSLGWTSRKSLLQADMIPHCRQFVRHRWRELLFLAGYFGLIFVWQNERLGGIATGIALGVLHARKFGERPADELNQTTFDHFAPIVRWQMVVMYVWAAVQKMNWDYLNPEVSAAATLHREIASFLPFIPAEQWALNLAIYGSLICELGIPVLLLFSATRRWGITIAIVFHAFLALHPHPGIYSFSALIYGLLFLFLSPEAQGRLANLWQRQWNAVEGLLPERLRAVPAGMLPVVLFFTACIVYVACYRILGETRETFEVVNRIGFGIWATLSFWLGYCYLRVLWARPEFDRAVRMRLVWSPALLGLLLVVANGFSPWVGFKTQTSFSMFSNLRTEFAANHLFLKRVRLFNYQDDMVQVIEAEPNILVPIETPQSIEKFANAGSILPFFELRRLLSSWEGDVRLQIQRHGEVVEVTRIDGETNLPEAFEPLNLAERKLLWFRRHQAWDGPMLTTH</sequence>
<dbReference type="RefSeq" id="WP_013627383.1">
    <property type="nucleotide sequence ID" value="NC_015174.1"/>
</dbReference>
<dbReference type="InterPro" id="IPR007782">
    <property type="entry name" value="VKG_COase"/>
</dbReference>
<feature type="transmembrane region" description="Helical" evidence="2">
    <location>
        <begin position="104"/>
        <end position="122"/>
    </location>
</feature>
<dbReference type="PANTHER" id="PTHR12639:SF7">
    <property type="entry name" value="HTTM DOMAIN-CONTAINING PROTEIN"/>
    <property type="match status" value="1"/>
</dbReference>
<feature type="transmembrane region" description="Helical" evidence="2">
    <location>
        <begin position="26"/>
        <end position="49"/>
    </location>
</feature>
<accession>F0SJV8</accession>
<evidence type="ECO:0000256" key="2">
    <source>
        <dbReference type="SAM" id="Phobius"/>
    </source>
</evidence>
<name>F0SJV8_RUBBR</name>
<dbReference type="Proteomes" id="UP000006860">
    <property type="component" value="Chromosome"/>
</dbReference>
<feature type="transmembrane region" description="Helical" evidence="2">
    <location>
        <begin position="282"/>
        <end position="311"/>
    </location>
</feature>
<dbReference type="AlphaFoldDB" id="F0SJV8"/>
<evidence type="ECO:0000256" key="1">
    <source>
        <dbReference type="SAM" id="MobiDB-lite"/>
    </source>
</evidence>
<feature type="transmembrane region" description="Helical" evidence="2">
    <location>
        <begin position="412"/>
        <end position="435"/>
    </location>
</feature>